<sequence length="244" mass="27238">MKKRTVARSKSQTGKLLVAGAVCLLLFSGISDTLAINTYVRDLKGLAIPVQTFRVDQKVVALTFDVRNDEDQVAQILLQLREEKAKATFFLTGEWIQRHRSLARAIVRDGHEVGRSLYSDRDASQLSLEELREELWKTDQAWADAQLPEEKLFRAPHGETSRQIAKEIRTRHEQLIAWSIDAAPVAEETTAAAWSALKAALSPGEIIRLRADEITAKGLTELIGQIRDAGYQAHTISTLQAEVL</sequence>
<evidence type="ECO:0000313" key="5">
    <source>
        <dbReference type="Proteomes" id="UP001597343"/>
    </source>
</evidence>
<dbReference type="PANTHER" id="PTHR10587">
    <property type="entry name" value="GLYCOSYL TRANSFERASE-RELATED"/>
    <property type="match status" value="1"/>
</dbReference>
<dbReference type="InterPro" id="IPR011330">
    <property type="entry name" value="Glyco_hydro/deAcase_b/a-brl"/>
</dbReference>
<evidence type="ECO:0000259" key="3">
    <source>
        <dbReference type="PROSITE" id="PS51677"/>
    </source>
</evidence>
<feature type="domain" description="NodB homology" evidence="3">
    <location>
        <begin position="58"/>
        <end position="234"/>
    </location>
</feature>
<dbReference type="PROSITE" id="PS51677">
    <property type="entry name" value="NODB"/>
    <property type="match status" value="1"/>
</dbReference>
<dbReference type="Proteomes" id="UP001597343">
    <property type="component" value="Unassembled WGS sequence"/>
</dbReference>
<keyword evidence="5" id="KW-1185">Reference proteome</keyword>
<gene>
    <name evidence="4" type="ORF">ACFSOY_15125</name>
</gene>
<name>A0ABW5A0D4_9BACL</name>
<dbReference type="RefSeq" id="WP_386047990.1">
    <property type="nucleotide sequence ID" value="NZ_JBHUIO010000009.1"/>
</dbReference>
<evidence type="ECO:0000313" key="4">
    <source>
        <dbReference type="EMBL" id="MFD2171300.1"/>
    </source>
</evidence>
<evidence type="ECO:0000256" key="1">
    <source>
        <dbReference type="ARBA" id="ARBA00022723"/>
    </source>
</evidence>
<accession>A0ABW5A0D4</accession>
<dbReference type="SUPFAM" id="SSF88713">
    <property type="entry name" value="Glycoside hydrolase/deacetylase"/>
    <property type="match status" value="1"/>
</dbReference>
<dbReference type="Gene3D" id="3.20.20.370">
    <property type="entry name" value="Glycoside hydrolase/deacetylase"/>
    <property type="match status" value="1"/>
</dbReference>
<protein>
    <submittedName>
        <fullName evidence="4">Polysaccharide deacetylase family protein</fullName>
    </submittedName>
</protein>
<proteinExistence type="predicted"/>
<keyword evidence="1" id="KW-0479">Metal-binding</keyword>
<dbReference type="Pfam" id="PF01522">
    <property type="entry name" value="Polysacc_deac_1"/>
    <property type="match status" value="1"/>
</dbReference>
<keyword evidence="2" id="KW-0378">Hydrolase</keyword>
<comment type="caution">
    <text evidence="4">The sequence shown here is derived from an EMBL/GenBank/DDBJ whole genome shotgun (WGS) entry which is preliminary data.</text>
</comment>
<dbReference type="InterPro" id="IPR050248">
    <property type="entry name" value="Polysacc_deacetylase_ArnD"/>
</dbReference>
<evidence type="ECO:0000256" key="2">
    <source>
        <dbReference type="ARBA" id="ARBA00022801"/>
    </source>
</evidence>
<reference evidence="5" key="1">
    <citation type="journal article" date="2019" name="Int. J. Syst. Evol. Microbiol.">
        <title>The Global Catalogue of Microorganisms (GCM) 10K type strain sequencing project: providing services to taxonomists for standard genome sequencing and annotation.</title>
        <authorList>
            <consortium name="The Broad Institute Genomics Platform"/>
            <consortium name="The Broad Institute Genome Sequencing Center for Infectious Disease"/>
            <person name="Wu L."/>
            <person name="Ma J."/>
        </authorList>
    </citation>
    <scope>NUCLEOTIDE SEQUENCE [LARGE SCALE GENOMIC DNA]</scope>
    <source>
        <strain evidence="5">CGMCC 1.13574</strain>
    </source>
</reference>
<dbReference type="EMBL" id="JBHUIO010000009">
    <property type="protein sequence ID" value="MFD2171300.1"/>
    <property type="molecule type" value="Genomic_DNA"/>
</dbReference>
<dbReference type="CDD" id="cd10917">
    <property type="entry name" value="CE4_NodB_like_6s_7s"/>
    <property type="match status" value="1"/>
</dbReference>
<organism evidence="4 5">
    <name type="scientific">Tumebacillus lipolyticus</name>
    <dbReference type="NCBI Taxonomy" id="1280370"/>
    <lineage>
        <taxon>Bacteria</taxon>
        <taxon>Bacillati</taxon>
        <taxon>Bacillota</taxon>
        <taxon>Bacilli</taxon>
        <taxon>Bacillales</taxon>
        <taxon>Alicyclobacillaceae</taxon>
        <taxon>Tumebacillus</taxon>
    </lineage>
</organism>
<dbReference type="InterPro" id="IPR002509">
    <property type="entry name" value="NODB_dom"/>
</dbReference>
<dbReference type="PANTHER" id="PTHR10587:SF133">
    <property type="entry name" value="CHITIN DEACETYLASE 1-RELATED"/>
    <property type="match status" value="1"/>
</dbReference>